<evidence type="ECO:0000313" key="3">
    <source>
        <dbReference type="EMBL" id="MQY11649.1"/>
    </source>
</evidence>
<proteinExistence type="inferred from homology"/>
<dbReference type="InterPro" id="IPR029058">
    <property type="entry name" value="AB_hydrolase_fold"/>
</dbReference>
<protein>
    <submittedName>
        <fullName evidence="3">Linear gramicidin dehydrogenase LgrE</fullName>
        <ecNumber evidence="3">1.1.-.-</ecNumber>
    </submittedName>
</protein>
<dbReference type="PANTHER" id="PTHR11487">
    <property type="entry name" value="THIOESTERASE"/>
    <property type="match status" value="1"/>
</dbReference>
<dbReference type="InterPro" id="IPR001031">
    <property type="entry name" value="Thioesterase"/>
</dbReference>
<keyword evidence="4" id="KW-1185">Reference proteome</keyword>
<organism evidence="3 4">
    <name type="scientific">Streptomyces smaragdinus</name>
    <dbReference type="NCBI Taxonomy" id="2585196"/>
    <lineage>
        <taxon>Bacteria</taxon>
        <taxon>Bacillati</taxon>
        <taxon>Actinomycetota</taxon>
        <taxon>Actinomycetes</taxon>
        <taxon>Kitasatosporales</taxon>
        <taxon>Streptomycetaceae</taxon>
        <taxon>Streptomyces</taxon>
    </lineage>
</organism>
<dbReference type="GO" id="GO:0016491">
    <property type="term" value="F:oxidoreductase activity"/>
    <property type="evidence" value="ECO:0007669"/>
    <property type="project" value="UniProtKB-KW"/>
</dbReference>
<dbReference type="EMBL" id="WEGJ01000004">
    <property type="protein sequence ID" value="MQY11649.1"/>
    <property type="molecule type" value="Genomic_DNA"/>
</dbReference>
<accession>A0A7K0CDU4</accession>
<keyword evidence="3" id="KW-0560">Oxidoreductase</keyword>
<dbReference type="Proteomes" id="UP000466345">
    <property type="component" value="Unassembled WGS sequence"/>
</dbReference>
<dbReference type="AlphaFoldDB" id="A0A7K0CDU4"/>
<dbReference type="InterPro" id="IPR012223">
    <property type="entry name" value="TEII"/>
</dbReference>
<feature type="domain" description="Thioesterase" evidence="2">
    <location>
        <begin position="17"/>
        <end position="229"/>
    </location>
</feature>
<evidence type="ECO:0000313" key="4">
    <source>
        <dbReference type="Proteomes" id="UP000466345"/>
    </source>
</evidence>
<dbReference type="SUPFAM" id="SSF53474">
    <property type="entry name" value="alpha/beta-Hydrolases"/>
    <property type="match status" value="1"/>
</dbReference>
<dbReference type="GO" id="GO:0008610">
    <property type="term" value="P:lipid biosynthetic process"/>
    <property type="evidence" value="ECO:0007669"/>
    <property type="project" value="TreeGrafter"/>
</dbReference>
<name>A0A7K0CDU4_9ACTN</name>
<dbReference type="EC" id="1.1.-.-" evidence="3"/>
<gene>
    <name evidence="3" type="primary">lgrE_1</name>
    <name evidence="3" type="ORF">SRB5_17680</name>
</gene>
<sequence>MSDYLAAGGRPDTALNLFCFHHAGSGALSFARWPTRFPDGVSVLPVRLPGRETRIREPRITDARRLIGELDRELGPLLEAPYAFYGHSLGALVAYRLAEHRQQRGAPGPELVALGACAAPHLPTPALEEPPTVSDERLLAVLSRYGTLPSYLYDRPRWLSSVLSLTRDDLALARDLRTGAGRPLSCPVVAFSGVDDTVATAAAVAEWRRYTTGSFEAREVAGGHYFVRDETLPRMLAGLLDRRPHTTAAGHGG</sequence>
<dbReference type="RefSeq" id="WP_323377331.1">
    <property type="nucleotide sequence ID" value="NZ_WEGJ01000004.1"/>
</dbReference>
<evidence type="ECO:0000259" key="2">
    <source>
        <dbReference type="Pfam" id="PF00975"/>
    </source>
</evidence>
<reference evidence="3 4" key="1">
    <citation type="submission" date="2019-10" db="EMBL/GenBank/DDBJ databases">
        <title>Streptomyces smaragdinus sp. nov. and Streptomyces fabii sp. nov., isolated from the gut of fungus growing-termite Macrotermes natalensis.</title>
        <authorList>
            <person name="Schwitalla J."/>
            <person name="Benndorf R."/>
            <person name="Martin K."/>
            <person name="De Beer W."/>
            <person name="Kaster A.-K."/>
            <person name="Vollmers J."/>
            <person name="Poulsen M."/>
            <person name="Beemelmanns C."/>
        </authorList>
    </citation>
    <scope>NUCLEOTIDE SEQUENCE [LARGE SCALE GENOMIC DNA]</scope>
    <source>
        <strain evidence="3 4">RB5</strain>
    </source>
</reference>
<comment type="similarity">
    <text evidence="1">Belongs to the thioesterase family.</text>
</comment>
<evidence type="ECO:0000256" key="1">
    <source>
        <dbReference type="ARBA" id="ARBA00007169"/>
    </source>
</evidence>
<dbReference type="PANTHER" id="PTHR11487:SF0">
    <property type="entry name" value="S-ACYL FATTY ACID SYNTHASE THIOESTERASE, MEDIUM CHAIN"/>
    <property type="match status" value="1"/>
</dbReference>
<comment type="caution">
    <text evidence="3">The sequence shown here is derived from an EMBL/GenBank/DDBJ whole genome shotgun (WGS) entry which is preliminary data.</text>
</comment>
<dbReference type="Pfam" id="PF00975">
    <property type="entry name" value="Thioesterase"/>
    <property type="match status" value="1"/>
</dbReference>
<dbReference type="Gene3D" id="3.40.50.1820">
    <property type="entry name" value="alpha/beta hydrolase"/>
    <property type="match status" value="1"/>
</dbReference>